<keyword evidence="2" id="KW-0863">Zinc-finger</keyword>
<keyword evidence="3" id="KW-0862">Zinc</keyword>
<dbReference type="SUPFAM" id="SSF48403">
    <property type="entry name" value="Ankyrin repeat"/>
    <property type="match status" value="1"/>
</dbReference>
<dbReference type="AlphaFoldDB" id="A0A6A6QFV7"/>
<sequence>MSDPISVAGTAIGVVSLGLSLCQNLVDYVEALQDRKNNVRSILSKVDCLRTSLDMVKDAVSHVSPSHRNVVDAVEKCLRESEAEMRRLDVYLKNLKCDYIITDSKSKKLSSLISTSATTSAAVGSVLDGVVALRTDVSNLSSDLSVSGSLNEQNLNEVRRNVSVIMPEVHSALPAIKYSAAETTKSTTIIQSDVKAVGQDIGQIKQEIFASSSRLERNSDLVQSLFSELTEFRSDHASRMESLETELRTLQCRLLSKPDALRTVCDDYKISQPPNRKRSRFGSQGIRPSHAYCCLLCNCTASRSLAIGRYLSGYLSISIEREAHKEVHEQDCPFHSSPMRSRSVRASLSCYGSFLAGTLSTELSFRTGAGGCSIAPSLSYSRIVAWDSPAFFLLECETDYFIRDRFSVPRYYKDTEDILDLLNAVPTKLLEIFARRQSLPTDLNERGQSLCHVVMKLIDKRMCKDTQTVEAFLRILRVLVSVGAPVNRLDYSGCSPMDQFWLEIDPNYPCDLAHMVRSTTLELIDGGLDIGPEFQPSHHLGSFYQSCLSECHELAEIFECGLLSMAVLRKSEREMLYILSKSPKAVQERNKFGQTPLHLSCDWDRGMKILIDAGTDIDAVDCCSRPVFRYCAERNSIESLDLLLEAGCYLSGLCALGTVPALSFAFEAASLDIKRLLANSIAQRRYGLKQLGLAALPIQSHQALGLLNSGALDGKLEGLLGALRTQNIHIPSLFENPGYFGRCSIYHMRELSIESAETLYNAGFIDIDALDEDGLPPVCFHSMQRSYLVYSSDFSLLNWFLLKGANLNASLRMKVGNNTTRSWKTAHVLAYMLGQNMHNPGSGWHAEWYHTVCCQLDPDCHDIIAGSCIETCKIESPDSCTCGCSLQGCTSSTFIIKGLIRRSQASDGFIQILSRHCSPNQTYWSWQVQQAIRILTFNALGLRHTCCLWFSYRPYVSVQTQEEVDEIRDEDRHQLERFEDLVQEFQIAFNESEETLLSFFRNYWTPRIEEVLNEPYPEDEEEIRRIENIGVVLERPPLTEREGQLVPTPSVVFEDIYCDNCDMLVANEHFHCCICNFDDYDLCAACFNSGLHCHSRDHWMIKRFVKNGIITESNTEHIGFKMKFRPTPRIACQVLS</sequence>
<organism evidence="4 5">
    <name type="scientific">Lophium mytilinum</name>
    <dbReference type="NCBI Taxonomy" id="390894"/>
    <lineage>
        <taxon>Eukaryota</taxon>
        <taxon>Fungi</taxon>
        <taxon>Dikarya</taxon>
        <taxon>Ascomycota</taxon>
        <taxon>Pezizomycotina</taxon>
        <taxon>Dothideomycetes</taxon>
        <taxon>Pleosporomycetidae</taxon>
        <taxon>Mytilinidiales</taxon>
        <taxon>Mytilinidiaceae</taxon>
        <taxon>Lophium</taxon>
    </lineage>
</organism>
<evidence type="ECO:0000313" key="4">
    <source>
        <dbReference type="EMBL" id="KAF2490880.1"/>
    </source>
</evidence>
<dbReference type="Gene3D" id="1.25.40.20">
    <property type="entry name" value="Ankyrin repeat-containing domain"/>
    <property type="match status" value="1"/>
</dbReference>
<protein>
    <recommendedName>
        <fullName evidence="6">ZZ-type domain-containing protein</fullName>
    </recommendedName>
</protein>
<gene>
    <name evidence="4" type="ORF">BU16DRAFT_585229</name>
</gene>
<reference evidence="4" key="1">
    <citation type="journal article" date="2020" name="Stud. Mycol.">
        <title>101 Dothideomycetes genomes: a test case for predicting lifestyles and emergence of pathogens.</title>
        <authorList>
            <person name="Haridas S."/>
            <person name="Albert R."/>
            <person name="Binder M."/>
            <person name="Bloem J."/>
            <person name="Labutti K."/>
            <person name="Salamov A."/>
            <person name="Andreopoulos B."/>
            <person name="Baker S."/>
            <person name="Barry K."/>
            <person name="Bills G."/>
            <person name="Bluhm B."/>
            <person name="Cannon C."/>
            <person name="Castanera R."/>
            <person name="Culley D."/>
            <person name="Daum C."/>
            <person name="Ezra D."/>
            <person name="Gonzalez J."/>
            <person name="Henrissat B."/>
            <person name="Kuo A."/>
            <person name="Liang C."/>
            <person name="Lipzen A."/>
            <person name="Lutzoni F."/>
            <person name="Magnuson J."/>
            <person name="Mondo S."/>
            <person name="Nolan M."/>
            <person name="Ohm R."/>
            <person name="Pangilinan J."/>
            <person name="Park H.-J."/>
            <person name="Ramirez L."/>
            <person name="Alfaro M."/>
            <person name="Sun H."/>
            <person name="Tritt A."/>
            <person name="Yoshinaga Y."/>
            <person name="Zwiers L.-H."/>
            <person name="Turgeon B."/>
            <person name="Goodwin S."/>
            <person name="Spatafora J."/>
            <person name="Crous P."/>
            <person name="Grigoriev I."/>
        </authorList>
    </citation>
    <scope>NUCLEOTIDE SEQUENCE</scope>
    <source>
        <strain evidence="4">CBS 269.34</strain>
    </source>
</reference>
<dbReference type="OrthoDB" id="1577640at2759"/>
<name>A0A6A6QFV7_9PEZI</name>
<dbReference type="InterPro" id="IPR036770">
    <property type="entry name" value="Ankyrin_rpt-contain_sf"/>
</dbReference>
<evidence type="ECO:0000256" key="3">
    <source>
        <dbReference type="ARBA" id="ARBA00022833"/>
    </source>
</evidence>
<keyword evidence="1" id="KW-0479">Metal-binding</keyword>
<dbReference type="Gene3D" id="3.30.60.90">
    <property type="match status" value="1"/>
</dbReference>
<accession>A0A6A6QFV7</accession>
<dbReference type="SUPFAM" id="SSF57850">
    <property type="entry name" value="RING/U-box"/>
    <property type="match status" value="1"/>
</dbReference>
<dbReference type="Proteomes" id="UP000799750">
    <property type="component" value="Unassembled WGS sequence"/>
</dbReference>
<dbReference type="EMBL" id="MU004196">
    <property type="protein sequence ID" value="KAF2490880.1"/>
    <property type="molecule type" value="Genomic_DNA"/>
</dbReference>
<evidence type="ECO:0008006" key="6">
    <source>
        <dbReference type="Google" id="ProtNLM"/>
    </source>
</evidence>
<proteinExistence type="predicted"/>
<keyword evidence="5" id="KW-1185">Reference proteome</keyword>
<evidence type="ECO:0000256" key="2">
    <source>
        <dbReference type="ARBA" id="ARBA00022771"/>
    </source>
</evidence>
<dbReference type="GO" id="GO:0008270">
    <property type="term" value="F:zinc ion binding"/>
    <property type="evidence" value="ECO:0007669"/>
    <property type="project" value="UniProtKB-KW"/>
</dbReference>
<evidence type="ECO:0000313" key="5">
    <source>
        <dbReference type="Proteomes" id="UP000799750"/>
    </source>
</evidence>
<dbReference type="InterPro" id="IPR043145">
    <property type="entry name" value="Znf_ZZ_sf"/>
</dbReference>
<evidence type="ECO:0000256" key="1">
    <source>
        <dbReference type="ARBA" id="ARBA00022723"/>
    </source>
</evidence>